<keyword evidence="2" id="KW-1185">Reference proteome</keyword>
<reference evidence="1" key="1">
    <citation type="submission" date="2022-10" db="EMBL/GenBank/DDBJ databases">
        <title>The complete genomes of actinobacterial strains from the NBC collection.</title>
        <authorList>
            <person name="Joergensen T.S."/>
            <person name="Alvarez Arevalo M."/>
            <person name="Sterndorff E.B."/>
            <person name="Faurdal D."/>
            <person name="Vuksanovic O."/>
            <person name="Mourched A.-S."/>
            <person name="Charusanti P."/>
            <person name="Shaw S."/>
            <person name="Blin K."/>
            <person name="Weber T."/>
        </authorList>
    </citation>
    <scope>NUCLEOTIDE SEQUENCE</scope>
    <source>
        <strain evidence="1">NBC 01771</strain>
    </source>
</reference>
<sequence>MNPQRKPSSSLSLDPAKSRQIQGGVSVAALVLVPLLAVAGGDDFRAFLDFGAGVLSLLSLSGAVVWGLIATDRLLLSPRHRLLAQAVHRATAVASLGFLLLHVTVKVSLGHVALIGALVPFGLGINGANGLIGFGSLAGLLMIIAATTGAMRSAFALPGRFAGRWRAVHMLAYPAWCFALVHGLFAGRPAATYVTTLYCLTLAGVAAAVSVRLFPRPVKRRIADKIVSLTGVNGATGAAGTARDAAETEPSRRDLASDPLPGATGVPPQPRYAGRLQREPAMPGPSLGLPLDPPRTPPRLAAPSPPLYEAPRPPADPFPAVDPLADTFVAPRPGAYQDLGADPLSDTGTGISAGYRAVSLGTEATTRMPVPPPPPGPPPGGIPLAERIPMTEEIPVIPDEPTGRAGGWPAPSPPRPAQAFAPPTSTPYDSGAIPTYESGAIPAPQYAPDSPPPYDAGPTAAYGPAGASPYGTGAYDTGSVPAYGTGAVPPYDTGSTPAYDSRSYDGGSYDGQASASPGPAFPGSASPGPAAGPAFPGPDTPDAADPPPGPLYPPPAGEPWHAPAGDRP</sequence>
<dbReference type="Proteomes" id="UP001348369">
    <property type="component" value="Chromosome"/>
</dbReference>
<proteinExistence type="predicted"/>
<accession>A0ACD4ZPH0</accession>
<dbReference type="EMBL" id="CP109109">
    <property type="protein sequence ID" value="WSC00211.1"/>
    <property type="molecule type" value="Genomic_DNA"/>
</dbReference>
<organism evidence="1 2">
    <name type="scientific">Streptomyces scopuliridis</name>
    <dbReference type="NCBI Taxonomy" id="452529"/>
    <lineage>
        <taxon>Bacteria</taxon>
        <taxon>Bacillati</taxon>
        <taxon>Actinomycetota</taxon>
        <taxon>Actinomycetes</taxon>
        <taxon>Kitasatosporales</taxon>
        <taxon>Streptomycetaceae</taxon>
        <taxon>Streptomyces</taxon>
    </lineage>
</organism>
<gene>
    <name evidence="1" type="ORF">OG835_26565</name>
</gene>
<name>A0ACD4ZPH0_9ACTN</name>
<evidence type="ECO:0000313" key="2">
    <source>
        <dbReference type="Proteomes" id="UP001348369"/>
    </source>
</evidence>
<evidence type="ECO:0000313" key="1">
    <source>
        <dbReference type="EMBL" id="WSC00211.1"/>
    </source>
</evidence>
<protein>
    <submittedName>
        <fullName evidence="1">Uncharacterized protein</fullName>
    </submittedName>
</protein>